<gene>
    <name evidence="2" type="ORF">ACD591_20490</name>
    <name evidence="1" type="ORF">FOE74_14260</name>
</gene>
<dbReference type="RefSeq" id="WP_149099304.1">
    <property type="nucleotide sequence ID" value="NZ_BMMG01000005.1"/>
</dbReference>
<comment type="caution">
    <text evidence="1">The sequence shown here is derived from an EMBL/GenBank/DDBJ whole genome shotgun (WGS) entry which is preliminary data.</text>
</comment>
<dbReference type="Proteomes" id="UP001570846">
    <property type="component" value="Unassembled WGS sequence"/>
</dbReference>
<protein>
    <submittedName>
        <fullName evidence="1">Uncharacterized protein</fullName>
    </submittedName>
</protein>
<evidence type="ECO:0000313" key="3">
    <source>
        <dbReference type="Proteomes" id="UP000323866"/>
    </source>
</evidence>
<dbReference type="EMBL" id="JBGOGF010000015">
    <property type="protein sequence ID" value="MFA1773691.1"/>
    <property type="molecule type" value="Genomic_DNA"/>
</dbReference>
<accession>A0A5M8QCU0</accession>
<sequence length="146" mass="16958">MKYSFNTGLSRLELHDSSIEKLERVGTDVVIDFDWAKLADFAEMNLGPLILGTSRIVLKNVKSEKYTEEITEGIISEISIPDDFLAYFETIGENKSTSDNYIRISGVYTKLPDYSWINLEFEFKSFEFTWDNHVTNEEWLQGKLHE</sequence>
<evidence type="ECO:0000313" key="4">
    <source>
        <dbReference type="Proteomes" id="UP001570846"/>
    </source>
</evidence>
<dbReference type="Proteomes" id="UP000323866">
    <property type="component" value="Unassembled WGS sequence"/>
</dbReference>
<dbReference type="AlphaFoldDB" id="A0A5M8QCU0"/>
<evidence type="ECO:0000313" key="1">
    <source>
        <dbReference type="EMBL" id="KAA6432272.1"/>
    </source>
</evidence>
<reference evidence="1 3" key="1">
    <citation type="submission" date="2019-07" db="EMBL/GenBank/DDBJ databases">
        <authorList>
            <person name="Qu J.-H."/>
        </authorList>
    </citation>
    <scope>NUCLEOTIDE SEQUENCE [LARGE SCALE GENOMIC DNA]</scope>
    <source>
        <strain evidence="1 3">MDT1-10-3</strain>
    </source>
</reference>
<proteinExistence type="predicted"/>
<reference evidence="2 4" key="3">
    <citation type="submission" date="2024-08" db="EMBL/GenBank/DDBJ databases">
        <authorList>
            <person name="Wei W."/>
        </authorList>
    </citation>
    <scope>NUCLEOTIDE SEQUENCE [LARGE SCALE GENOMIC DNA]</scope>
    <source>
        <strain evidence="2 4">XU2</strain>
    </source>
</reference>
<dbReference type="OrthoDB" id="1448898at2"/>
<keyword evidence="4" id="KW-1185">Reference proteome</keyword>
<dbReference type="EMBL" id="VKKZ01000022">
    <property type="protein sequence ID" value="KAA6432272.1"/>
    <property type="molecule type" value="Genomic_DNA"/>
</dbReference>
<evidence type="ECO:0000313" key="2">
    <source>
        <dbReference type="EMBL" id="MFA1773691.1"/>
    </source>
</evidence>
<name>A0A5M8QCU0_9BACT</name>
<reference evidence="1 3" key="2">
    <citation type="submission" date="2019-09" db="EMBL/GenBank/DDBJ databases">
        <title>A bacterium isolated from glacier soil.</title>
        <authorList>
            <person name="Liu Q."/>
        </authorList>
    </citation>
    <scope>NUCLEOTIDE SEQUENCE [LARGE SCALE GENOMIC DNA]</scope>
    <source>
        <strain evidence="1 3">MDT1-10-3</strain>
    </source>
</reference>
<organism evidence="1 3">
    <name type="scientific">Rufibacter glacialis</name>
    <dbReference type="NCBI Taxonomy" id="1259555"/>
    <lineage>
        <taxon>Bacteria</taxon>
        <taxon>Pseudomonadati</taxon>
        <taxon>Bacteroidota</taxon>
        <taxon>Cytophagia</taxon>
        <taxon>Cytophagales</taxon>
        <taxon>Hymenobacteraceae</taxon>
        <taxon>Rufibacter</taxon>
    </lineage>
</organism>